<comment type="caution">
    <text evidence="3">The sequence shown here is derived from an EMBL/GenBank/DDBJ whole genome shotgun (WGS) entry which is preliminary data.</text>
</comment>
<dbReference type="GO" id="GO:0003677">
    <property type="term" value="F:DNA binding"/>
    <property type="evidence" value="ECO:0007669"/>
    <property type="project" value="InterPro"/>
</dbReference>
<name>A0A444YLN5_ARAHY</name>
<proteinExistence type="predicted"/>
<accession>A0A444YLN5</accession>
<feature type="domain" description="Nuclease associated modular" evidence="2">
    <location>
        <begin position="158"/>
        <end position="185"/>
    </location>
</feature>
<dbReference type="Pfam" id="PF07460">
    <property type="entry name" value="NUMOD3"/>
    <property type="match status" value="1"/>
</dbReference>
<feature type="region of interest" description="Disordered" evidence="1">
    <location>
        <begin position="547"/>
        <end position="597"/>
    </location>
</feature>
<evidence type="ECO:0000256" key="1">
    <source>
        <dbReference type="SAM" id="MobiDB-lite"/>
    </source>
</evidence>
<evidence type="ECO:0000313" key="4">
    <source>
        <dbReference type="Proteomes" id="UP000289738"/>
    </source>
</evidence>
<organism evidence="3 4">
    <name type="scientific">Arachis hypogaea</name>
    <name type="common">Peanut</name>
    <dbReference type="NCBI Taxonomy" id="3818"/>
    <lineage>
        <taxon>Eukaryota</taxon>
        <taxon>Viridiplantae</taxon>
        <taxon>Streptophyta</taxon>
        <taxon>Embryophyta</taxon>
        <taxon>Tracheophyta</taxon>
        <taxon>Spermatophyta</taxon>
        <taxon>Magnoliopsida</taxon>
        <taxon>eudicotyledons</taxon>
        <taxon>Gunneridae</taxon>
        <taxon>Pentapetalae</taxon>
        <taxon>rosids</taxon>
        <taxon>fabids</taxon>
        <taxon>Fabales</taxon>
        <taxon>Fabaceae</taxon>
        <taxon>Papilionoideae</taxon>
        <taxon>50 kb inversion clade</taxon>
        <taxon>dalbergioids sensu lato</taxon>
        <taxon>Dalbergieae</taxon>
        <taxon>Pterocarpus clade</taxon>
        <taxon>Arachis</taxon>
    </lineage>
</organism>
<protein>
    <recommendedName>
        <fullName evidence="2">Nuclease associated modular domain-containing protein</fullName>
    </recommendedName>
</protein>
<feature type="compositionally biased region" description="Basic and acidic residues" evidence="1">
    <location>
        <begin position="334"/>
        <end position="348"/>
    </location>
</feature>
<feature type="compositionally biased region" description="Polar residues" evidence="1">
    <location>
        <begin position="547"/>
        <end position="560"/>
    </location>
</feature>
<evidence type="ECO:0000259" key="2">
    <source>
        <dbReference type="Pfam" id="PF07460"/>
    </source>
</evidence>
<dbReference type="PANTHER" id="PTHR34199">
    <property type="entry name" value="NUMOD3 MOTIF FAMILY PROTEIN, EXPRESSED"/>
    <property type="match status" value="1"/>
</dbReference>
<dbReference type="STRING" id="3818.A0A444YLN5"/>
<feature type="region of interest" description="Disordered" evidence="1">
    <location>
        <begin position="281"/>
        <end position="302"/>
    </location>
</feature>
<feature type="region of interest" description="Disordered" evidence="1">
    <location>
        <begin position="330"/>
        <end position="378"/>
    </location>
</feature>
<reference evidence="3 4" key="1">
    <citation type="submission" date="2019-01" db="EMBL/GenBank/DDBJ databases">
        <title>Sequencing of cultivated peanut Arachis hypogaea provides insights into genome evolution and oil improvement.</title>
        <authorList>
            <person name="Chen X."/>
        </authorList>
    </citation>
    <scope>NUCLEOTIDE SEQUENCE [LARGE SCALE GENOMIC DNA]</scope>
    <source>
        <strain evidence="4">cv. Fuhuasheng</strain>
        <tissue evidence="3">Leaves</tissue>
    </source>
</reference>
<feature type="compositionally biased region" description="Polar residues" evidence="1">
    <location>
        <begin position="361"/>
        <end position="376"/>
    </location>
</feature>
<gene>
    <name evidence="3" type="ORF">Ahy_B06g081668</name>
</gene>
<sequence length="609" mass="67908">MGLWRVMGRERYEYVPSTLHYPVLDAIAGSEITNAQLSLQCPLYSSLRAPMPYHINLKGSSISLTFGNDHCLPCAWNKLRKENLSVVPFRLPRGTRTGTLLIKAVATFEPKILPHKRDECTHSTDLHLATANSAPGVHLDSCDEESQELDEREKLRRMRISKANKGNTPWNKGRKHSPETLLKIRERTRLAMQNPKIKMKLANLGHAQTTETRLKIGAGVKMGWDRRLRKKMLQEACCFEWQNLIAEASRKGYAEQEELQWNSYGILDKQLKQEWSECVEQRKQMVRPPGSKRAPKSPEQRRKIAEAIAAKWADPGYRERVCSGLAKYHGGEAGAEKKPRRRPSDGSHSKKKKPIMRKDTNTSTRVGSSSKIGTKSDSLKKITSPVFKDPFVNSKLEMIKNIRAQRAAAETGQAQVIERARLLIAEAEKAAKALEVAATKSPIAQASLIESRKLIAEAIQALESIDAEEMSESDVSSVASSDFNEEGSASEFLSQSLKSHVNGHKAFSSNDYKFSEDFGELSKEMQVDGDLELGLTSTNGCITVPCLNSHTRESGPSNEQGETEEDESRKCETQLSPSAVEIQPTKDEAQCKSPSASKKWVRGRLVEVA</sequence>
<dbReference type="AlphaFoldDB" id="A0A444YLN5"/>
<dbReference type="EMBL" id="SDMP01000016">
    <property type="protein sequence ID" value="RYR02831.1"/>
    <property type="molecule type" value="Genomic_DNA"/>
</dbReference>
<dbReference type="Proteomes" id="UP000289738">
    <property type="component" value="Chromosome B06"/>
</dbReference>
<dbReference type="InterPro" id="IPR003611">
    <property type="entry name" value="NUMOD3"/>
</dbReference>
<keyword evidence="4" id="KW-1185">Reference proteome</keyword>
<evidence type="ECO:0000313" key="3">
    <source>
        <dbReference type="EMBL" id="RYR02831.1"/>
    </source>
</evidence>
<dbReference type="PANTHER" id="PTHR34199:SF2">
    <property type="entry name" value="NUMOD3 MOTIF FAMILY PROTEIN, EXPRESSED"/>
    <property type="match status" value="1"/>
</dbReference>